<evidence type="ECO:0000256" key="7">
    <source>
        <dbReference type="ARBA" id="ARBA00029936"/>
    </source>
</evidence>
<dbReference type="Pfam" id="PF10458">
    <property type="entry name" value="Val_tRNA-synt_C"/>
    <property type="match status" value="1"/>
</dbReference>
<dbReference type="AlphaFoldDB" id="A0A7S4P865"/>
<accession>A0A7S4P865</accession>
<evidence type="ECO:0000313" key="11">
    <source>
        <dbReference type="EMBL" id="CAE2326688.1"/>
    </source>
</evidence>
<dbReference type="SUPFAM" id="SSF46589">
    <property type="entry name" value="tRNA-binding arm"/>
    <property type="match status" value="1"/>
</dbReference>
<dbReference type="InterPro" id="IPR019499">
    <property type="entry name" value="Val-tRNA_synth_tRNA-bd"/>
</dbReference>
<dbReference type="EC" id="6.1.1.9" evidence="1"/>
<evidence type="ECO:0000256" key="2">
    <source>
        <dbReference type="ARBA" id="ARBA00022598"/>
    </source>
</evidence>
<dbReference type="GO" id="GO:0004832">
    <property type="term" value="F:valine-tRNA ligase activity"/>
    <property type="evidence" value="ECO:0007669"/>
    <property type="project" value="UniProtKB-EC"/>
</dbReference>
<evidence type="ECO:0000256" key="4">
    <source>
        <dbReference type="ARBA" id="ARBA00022840"/>
    </source>
</evidence>
<dbReference type="GO" id="GO:0005737">
    <property type="term" value="C:cytoplasm"/>
    <property type="evidence" value="ECO:0007669"/>
    <property type="project" value="InterPro"/>
</dbReference>
<keyword evidence="5" id="KW-0648">Protein biosynthesis</keyword>
<evidence type="ECO:0000256" key="1">
    <source>
        <dbReference type="ARBA" id="ARBA00013169"/>
    </source>
</evidence>
<reference evidence="11" key="1">
    <citation type="submission" date="2021-01" db="EMBL/GenBank/DDBJ databases">
        <authorList>
            <person name="Corre E."/>
            <person name="Pelletier E."/>
            <person name="Niang G."/>
            <person name="Scheremetjew M."/>
            <person name="Finn R."/>
            <person name="Kale V."/>
            <person name="Holt S."/>
            <person name="Cochrane G."/>
            <person name="Meng A."/>
            <person name="Brown T."/>
            <person name="Cohen L."/>
        </authorList>
    </citation>
    <scope>NUCLEOTIDE SEQUENCE</scope>
    <source>
        <strain evidence="11">CCMP 2712</strain>
    </source>
</reference>
<evidence type="ECO:0000256" key="6">
    <source>
        <dbReference type="ARBA" id="ARBA00023146"/>
    </source>
</evidence>
<dbReference type="GO" id="GO:0005524">
    <property type="term" value="F:ATP binding"/>
    <property type="evidence" value="ECO:0007669"/>
    <property type="project" value="UniProtKB-KW"/>
</dbReference>
<dbReference type="InterPro" id="IPR010978">
    <property type="entry name" value="tRNA-bd_arm"/>
</dbReference>
<evidence type="ECO:0000259" key="10">
    <source>
        <dbReference type="Pfam" id="PF10458"/>
    </source>
</evidence>
<keyword evidence="2" id="KW-0436">Ligase</keyword>
<keyword evidence="4" id="KW-0067">ATP-binding</keyword>
<evidence type="ECO:0000256" key="8">
    <source>
        <dbReference type="ARBA" id="ARBA00047552"/>
    </source>
</evidence>
<feature type="domain" description="Valyl-tRNA synthetase tRNA-binding arm" evidence="10">
    <location>
        <begin position="64"/>
        <end position="128"/>
    </location>
</feature>
<evidence type="ECO:0000256" key="9">
    <source>
        <dbReference type="SAM" id="MobiDB-lite"/>
    </source>
</evidence>
<keyword evidence="3" id="KW-0547">Nucleotide-binding</keyword>
<feature type="region of interest" description="Disordered" evidence="9">
    <location>
        <begin position="162"/>
        <end position="186"/>
    </location>
</feature>
<name>A0A7S4P865_GUITH</name>
<proteinExistence type="predicted"/>
<gene>
    <name evidence="11" type="ORF">GTHE00462_LOCUS30627</name>
</gene>
<dbReference type="Gene3D" id="1.10.287.380">
    <property type="entry name" value="Valyl-tRNA synthetase, C-terminal domain"/>
    <property type="match status" value="1"/>
</dbReference>
<evidence type="ECO:0000256" key="3">
    <source>
        <dbReference type="ARBA" id="ARBA00022741"/>
    </source>
</evidence>
<sequence>MLTLPQEKSVIATLVKADEESMRVETVEEMKKMLEEENKKGLSPVHVVVQDGLEAFLPLSGLVDLNKELARLSKQQTTLEKEVETLVTRMSSPGFADKAPKAVVDEANAQLADKREQLNTINSSLEGILAQMPPEEAEEWRKTAAAEKAAAEEAARLKAEAAAKKKAEAAAKKAEQAAKKAAAKME</sequence>
<dbReference type="InterPro" id="IPR037118">
    <property type="entry name" value="Val-tRNA_synth_C_sf"/>
</dbReference>
<dbReference type="FunFam" id="1.10.287.380:FF:000001">
    <property type="entry name" value="Valine--tRNA ligase"/>
    <property type="match status" value="1"/>
</dbReference>
<comment type="catalytic activity">
    <reaction evidence="8">
        <text>tRNA(Val) + L-valine + ATP = L-valyl-tRNA(Val) + AMP + diphosphate</text>
        <dbReference type="Rhea" id="RHEA:10704"/>
        <dbReference type="Rhea" id="RHEA-COMP:9672"/>
        <dbReference type="Rhea" id="RHEA-COMP:9708"/>
        <dbReference type="ChEBI" id="CHEBI:30616"/>
        <dbReference type="ChEBI" id="CHEBI:33019"/>
        <dbReference type="ChEBI" id="CHEBI:57762"/>
        <dbReference type="ChEBI" id="CHEBI:78442"/>
        <dbReference type="ChEBI" id="CHEBI:78537"/>
        <dbReference type="ChEBI" id="CHEBI:456215"/>
        <dbReference type="EC" id="6.1.1.9"/>
    </reaction>
</comment>
<organism evidence="11">
    <name type="scientific">Guillardia theta</name>
    <name type="common">Cryptophyte</name>
    <name type="synonym">Cryptomonas phi</name>
    <dbReference type="NCBI Taxonomy" id="55529"/>
    <lineage>
        <taxon>Eukaryota</taxon>
        <taxon>Cryptophyceae</taxon>
        <taxon>Pyrenomonadales</taxon>
        <taxon>Geminigeraceae</taxon>
        <taxon>Guillardia</taxon>
    </lineage>
</organism>
<evidence type="ECO:0000256" key="5">
    <source>
        <dbReference type="ARBA" id="ARBA00022917"/>
    </source>
</evidence>
<dbReference type="EMBL" id="HBKN01039081">
    <property type="protein sequence ID" value="CAE2326688.1"/>
    <property type="molecule type" value="Transcribed_RNA"/>
</dbReference>
<keyword evidence="6" id="KW-0030">Aminoacyl-tRNA synthetase</keyword>
<protein>
    <recommendedName>
        <fullName evidence="1">valine--tRNA ligase</fullName>
        <ecNumber evidence="1">6.1.1.9</ecNumber>
    </recommendedName>
    <alternativeName>
        <fullName evidence="7">Valyl-tRNA synthetase</fullName>
    </alternativeName>
</protein>
<dbReference type="GO" id="GO:0006438">
    <property type="term" value="P:valyl-tRNA aminoacylation"/>
    <property type="evidence" value="ECO:0007669"/>
    <property type="project" value="InterPro"/>
</dbReference>